<accession>A0ABN9RSQ9</accession>
<evidence type="ECO:0000256" key="1">
    <source>
        <dbReference type="SAM" id="MobiDB-lite"/>
    </source>
</evidence>
<feature type="compositionally biased region" description="Low complexity" evidence="1">
    <location>
        <begin position="95"/>
        <end position="106"/>
    </location>
</feature>
<feature type="region of interest" description="Disordered" evidence="1">
    <location>
        <begin position="127"/>
        <end position="159"/>
    </location>
</feature>
<sequence>MPQGRGVGRSPPATGAQRGARRALLLLFSSSSHSAPLPPPPSLPCFQAAGQAGALWRPLAPMEGRPAGPTPPRGAELRRTIAEQLGVLEDLVLGARPSRGAPGPAALQRRPRTAPCPRCAHVDIPAAVAVHQDGRPRARGARRPGATDGVGRGPRGRPG</sequence>
<dbReference type="Proteomes" id="UP001189429">
    <property type="component" value="Unassembled WGS sequence"/>
</dbReference>
<feature type="region of interest" description="Disordered" evidence="1">
    <location>
        <begin position="1"/>
        <end position="22"/>
    </location>
</feature>
<name>A0ABN9RSQ9_9DINO</name>
<comment type="caution">
    <text evidence="2">The sequence shown here is derived from an EMBL/GenBank/DDBJ whole genome shotgun (WGS) entry which is preliminary data.</text>
</comment>
<proteinExistence type="predicted"/>
<protein>
    <submittedName>
        <fullName evidence="2">Uncharacterized protein</fullName>
    </submittedName>
</protein>
<evidence type="ECO:0000313" key="2">
    <source>
        <dbReference type="EMBL" id="CAK0822151.1"/>
    </source>
</evidence>
<feature type="non-terminal residue" evidence="2">
    <location>
        <position position="159"/>
    </location>
</feature>
<feature type="region of interest" description="Disordered" evidence="1">
    <location>
        <begin position="95"/>
        <end position="115"/>
    </location>
</feature>
<keyword evidence="3" id="KW-1185">Reference proteome</keyword>
<gene>
    <name evidence="2" type="ORF">PCOR1329_LOCUS23240</name>
</gene>
<reference evidence="2" key="1">
    <citation type="submission" date="2023-10" db="EMBL/GenBank/DDBJ databases">
        <authorList>
            <person name="Chen Y."/>
            <person name="Shah S."/>
            <person name="Dougan E. K."/>
            <person name="Thang M."/>
            <person name="Chan C."/>
        </authorList>
    </citation>
    <scope>NUCLEOTIDE SEQUENCE [LARGE SCALE GENOMIC DNA]</scope>
</reference>
<organism evidence="2 3">
    <name type="scientific">Prorocentrum cordatum</name>
    <dbReference type="NCBI Taxonomy" id="2364126"/>
    <lineage>
        <taxon>Eukaryota</taxon>
        <taxon>Sar</taxon>
        <taxon>Alveolata</taxon>
        <taxon>Dinophyceae</taxon>
        <taxon>Prorocentrales</taxon>
        <taxon>Prorocentraceae</taxon>
        <taxon>Prorocentrum</taxon>
    </lineage>
</organism>
<evidence type="ECO:0000313" key="3">
    <source>
        <dbReference type="Proteomes" id="UP001189429"/>
    </source>
</evidence>
<dbReference type="EMBL" id="CAUYUJ010007847">
    <property type="protein sequence ID" value="CAK0822151.1"/>
    <property type="molecule type" value="Genomic_DNA"/>
</dbReference>